<keyword evidence="1" id="KW-0812">Transmembrane</keyword>
<proteinExistence type="predicted"/>
<name>A0AB36E352_9PAST</name>
<dbReference type="AlphaFoldDB" id="A0AB36E352"/>
<accession>A0AB36E352</accession>
<keyword evidence="1" id="KW-0472">Membrane</keyword>
<feature type="transmembrane region" description="Helical" evidence="1">
    <location>
        <begin position="37"/>
        <end position="59"/>
    </location>
</feature>
<keyword evidence="1" id="KW-1133">Transmembrane helix</keyword>
<gene>
    <name evidence="2" type="ORF">QV09_11655</name>
</gene>
<comment type="caution">
    <text evidence="2">The sequence shown here is derived from an EMBL/GenBank/DDBJ whole genome shotgun (WGS) entry which is preliminary data.</text>
</comment>
<feature type="transmembrane region" description="Helical" evidence="1">
    <location>
        <begin position="6"/>
        <end position="25"/>
    </location>
</feature>
<evidence type="ECO:0000313" key="2">
    <source>
        <dbReference type="EMBL" id="OBX06880.1"/>
    </source>
</evidence>
<organism evidence="2 3">
    <name type="scientific">Gallibacterium salpingitidis</name>
    <dbReference type="NCBI Taxonomy" id="505341"/>
    <lineage>
        <taxon>Bacteria</taxon>
        <taxon>Pseudomonadati</taxon>
        <taxon>Pseudomonadota</taxon>
        <taxon>Gammaproteobacteria</taxon>
        <taxon>Pasteurellales</taxon>
        <taxon>Pasteurellaceae</taxon>
        <taxon>Gallibacterium</taxon>
    </lineage>
</organism>
<evidence type="ECO:0000256" key="1">
    <source>
        <dbReference type="SAM" id="Phobius"/>
    </source>
</evidence>
<dbReference type="EMBL" id="JTJU01000085">
    <property type="protein sequence ID" value="OBX06880.1"/>
    <property type="molecule type" value="Genomic_DNA"/>
</dbReference>
<reference evidence="2 3" key="1">
    <citation type="submission" date="2014-11" db="EMBL/GenBank/DDBJ databases">
        <title>Pan-genome of Gallibacterium spp.</title>
        <authorList>
            <person name="Kudirkiene E."/>
            <person name="Bojesen A.M."/>
        </authorList>
    </citation>
    <scope>NUCLEOTIDE SEQUENCE [LARGE SCALE GENOMIC DNA]</scope>
    <source>
        <strain evidence="2 3">18469/18</strain>
    </source>
</reference>
<protein>
    <submittedName>
        <fullName evidence="2">Uncharacterized protein</fullName>
    </submittedName>
</protein>
<sequence length="62" mass="7372">MKVFIYAFITIYIALLSKSIFYFLFDKYINHIINSINFFAPIKTSVVVAIIIYFVRLIFPKE</sequence>
<evidence type="ECO:0000313" key="3">
    <source>
        <dbReference type="Proteomes" id="UP000092527"/>
    </source>
</evidence>
<dbReference type="Proteomes" id="UP000092527">
    <property type="component" value="Unassembled WGS sequence"/>
</dbReference>